<dbReference type="Gene3D" id="3.30.300.20">
    <property type="match status" value="1"/>
</dbReference>
<dbReference type="InterPro" id="IPR003718">
    <property type="entry name" value="OsmC/Ohr_fam"/>
</dbReference>
<dbReference type="InterPro" id="IPR036102">
    <property type="entry name" value="OsmC/Ohrsf"/>
</dbReference>
<keyword evidence="2" id="KW-1185">Reference proteome</keyword>
<evidence type="ECO:0000313" key="2">
    <source>
        <dbReference type="Proteomes" id="UP000317550"/>
    </source>
</evidence>
<dbReference type="OrthoDB" id="9789573at2"/>
<dbReference type="InterPro" id="IPR015946">
    <property type="entry name" value="KH_dom-like_a/b"/>
</dbReference>
<accession>A0A516SJY7</accession>
<dbReference type="PANTHER" id="PTHR39624:SF2">
    <property type="entry name" value="OSMC-LIKE PROTEIN"/>
    <property type="match status" value="1"/>
</dbReference>
<reference evidence="2" key="1">
    <citation type="submission" date="2019-07" db="EMBL/GenBank/DDBJ databases">
        <title>Chitinimonas sp. nov., isolated from Ny-Alesund, arctica soil.</title>
        <authorList>
            <person name="Xu Q."/>
            <person name="Peng F."/>
        </authorList>
    </citation>
    <scope>NUCLEOTIDE SEQUENCE [LARGE SCALE GENOMIC DNA]</scope>
    <source>
        <strain evidence="2">R3-44</strain>
    </source>
</reference>
<protein>
    <submittedName>
        <fullName evidence="1">OsmC family protein</fullName>
    </submittedName>
</protein>
<dbReference type="RefSeq" id="WP_144279826.1">
    <property type="nucleotide sequence ID" value="NZ_CP041730.1"/>
</dbReference>
<dbReference type="Pfam" id="PF02566">
    <property type="entry name" value="OsmC"/>
    <property type="match status" value="1"/>
</dbReference>
<dbReference type="SUPFAM" id="SSF82784">
    <property type="entry name" value="OsmC-like"/>
    <property type="match status" value="1"/>
</dbReference>
<gene>
    <name evidence="1" type="ORF">FNU76_19935</name>
</gene>
<sequence>MSVTARKAEHGHFLTRLQAGEAAWLADAGPENGGLASAPDPHQLLNAALAACTAITVRMYAERKSIALLDVQVNIEHVEEGGVYRIQQQITLQGDLSLEQRAKLIEIAGKCPIHKALTGRFEIATEAL</sequence>
<organism evidence="1 2">
    <name type="scientific">Chitinimonas arctica</name>
    <dbReference type="NCBI Taxonomy" id="2594795"/>
    <lineage>
        <taxon>Bacteria</taxon>
        <taxon>Pseudomonadati</taxon>
        <taxon>Pseudomonadota</taxon>
        <taxon>Betaproteobacteria</taxon>
        <taxon>Neisseriales</taxon>
        <taxon>Chitinibacteraceae</taxon>
        <taxon>Chitinimonas</taxon>
    </lineage>
</organism>
<dbReference type="AlphaFoldDB" id="A0A516SJY7"/>
<evidence type="ECO:0000313" key="1">
    <source>
        <dbReference type="EMBL" id="QDQ28443.1"/>
    </source>
</evidence>
<dbReference type="PANTHER" id="PTHR39624">
    <property type="entry name" value="PROTEIN INVOLVED IN RIMO-MEDIATED BETA-METHYLTHIOLATION OF RIBOSOMAL PROTEIN S12 YCAO"/>
    <property type="match status" value="1"/>
</dbReference>
<dbReference type="KEGG" id="cari:FNU76_19935"/>
<name>A0A516SJY7_9NEIS</name>
<dbReference type="EMBL" id="CP041730">
    <property type="protein sequence ID" value="QDQ28443.1"/>
    <property type="molecule type" value="Genomic_DNA"/>
</dbReference>
<proteinExistence type="predicted"/>
<dbReference type="Proteomes" id="UP000317550">
    <property type="component" value="Chromosome"/>
</dbReference>